<feature type="compositionally biased region" description="Low complexity" evidence="1">
    <location>
        <begin position="79"/>
        <end position="94"/>
    </location>
</feature>
<dbReference type="Proteomes" id="UP000436138">
    <property type="component" value="Chromosome"/>
</dbReference>
<keyword evidence="2" id="KW-0732">Signal</keyword>
<dbReference type="EMBL" id="CP047020">
    <property type="protein sequence ID" value="QHA06873.1"/>
    <property type="molecule type" value="Genomic_DNA"/>
</dbReference>
<proteinExistence type="predicted"/>
<feature type="compositionally biased region" description="Basic and acidic residues" evidence="1">
    <location>
        <begin position="64"/>
        <end position="75"/>
    </location>
</feature>
<evidence type="ECO:0008006" key="5">
    <source>
        <dbReference type="Google" id="ProtNLM"/>
    </source>
</evidence>
<evidence type="ECO:0000256" key="1">
    <source>
        <dbReference type="SAM" id="MobiDB-lite"/>
    </source>
</evidence>
<evidence type="ECO:0000256" key="2">
    <source>
        <dbReference type="SAM" id="SignalP"/>
    </source>
</evidence>
<dbReference type="KEGG" id="sbro:GQF42_29460"/>
<reference evidence="3 4" key="1">
    <citation type="submission" date="2019-12" db="EMBL/GenBank/DDBJ databases">
        <title>Streptomyces sp. strain T44 isolated from rhizosphere soil of Broussonetia papyrifera.</title>
        <authorList>
            <person name="Mo P."/>
        </authorList>
    </citation>
    <scope>NUCLEOTIDE SEQUENCE [LARGE SCALE GENOMIC DNA]</scope>
    <source>
        <strain evidence="3 4">T44</strain>
    </source>
</reference>
<feature type="region of interest" description="Disordered" evidence="1">
    <location>
        <begin position="53"/>
        <end position="105"/>
    </location>
</feature>
<protein>
    <recommendedName>
        <fullName evidence="5">Lipoprotein</fullName>
    </recommendedName>
</protein>
<name>A0A6I6N2H4_9ACTN</name>
<dbReference type="AlphaFoldDB" id="A0A6I6N2H4"/>
<dbReference type="RefSeq" id="WP_158924837.1">
    <property type="nucleotide sequence ID" value="NZ_CP047020.1"/>
</dbReference>
<feature type="chain" id="PRO_5039270248" description="Lipoprotein" evidence="2">
    <location>
        <begin position="23"/>
        <end position="105"/>
    </location>
</feature>
<gene>
    <name evidence="3" type="ORF">GQF42_29460</name>
</gene>
<accession>A0A6I6N2H4</accession>
<evidence type="ECO:0000313" key="3">
    <source>
        <dbReference type="EMBL" id="QHA06873.1"/>
    </source>
</evidence>
<evidence type="ECO:0000313" key="4">
    <source>
        <dbReference type="Proteomes" id="UP000436138"/>
    </source>
</evidence>
<dbReference type="PROSITE" id="PS51257">
    <property type="entry name" value="PROKAR_LIPOPROTEIN"/>
    <property type="match status" value="1"/>
</dbReference>
<sequence length="105" mass="10987">MRPRHPVSAAVTLTVLALLATACGETYKAAPDGTAVPQLVGLRLNMAKSTAGEAGFPDVAPVSVDDRRQSLEHTNDSGPSAPSSPRPARSPRAPQSKWQTPEADM</sequence>
<feature type="signal peptide" evidence="2">
    <location>
        <begin position="1"/>
        <end position="22"/>
    </location>
</feature>
<organism evidence="3 4">
    <name type="scientific">Streptomyces broussonetiae</name>
    <dbReference type="NCBI Taxonomy" id="2686304"/>
    <lineage>
        <taxon>Bacteria</taxon>
        <taxon>Bacillati</taxon>
        <taxon>Actinomycetota</taxon>
        <taxon>Actinomycetes</taxon>
        <taxon>Kitasatosporales</taxon>
        <taxon>Streptomycetaceae</taxon>
        <taxon>Streptomyces</taxon>
    </lineage>
</organism>
<keyword evidence="4" id="KW-1185">Reference proteome</keyword>